<evidence type="ECO:0000256" key="1">
    <source>
        <dbReference type="ARBA" id="ARBA00010774"/>
    </source>
</evidence>
<evidence type="ECO:0000313" key="6">
    <source>
        <dbReference type="EMBL" id="CAD7231201.1"/>
    </source>
</evidence>
<dbReference type="InterPro" id="IPR036691">
    <property type="entry name" value="Endo/exonu/phosph_ase_sf"/>
</dbReference>
<gene>
    <name evidence="6" type="ORF">CTOB1V02_LOCUS9053</name>
</gene>
<proteinExistence type="inferred from homology"/>
<keyword evidence="2" id="KW-0378">Hydrolase</keyword>
<dbReference type="PANTHER" id="PTHR12121:SF45">
    <property type="entry name" value="NOCTURNIN"/>
    <property type="match status" value="1"/>
</dbReference>
<dbReference type="InterPro" id="IPR005135">
    <property type="entry name" value="Endo/exonuclease/phosphatase"/>
</dbReference>
<dbReference type="PANTHER" id="PTHR12121">
    <property type="entry name" value="CARBON CATABOLITE REPRESSOR PROTEIN 4"/>
    <property type="match status" value="1"/>
</dbReference>
<organism evidence="6">
    <name type="scientific">Cyprideis torosa</name>
    <dbReference type="NCBI Taxonomy" id="163714"/>
    <lineage>
        <taxon>Eukaryota</taxon>
        <taxon>Metazoa</taxon>
        <taxon>Ecdysozoa</taxon>
        <taxon>Arthropoda</taxon>
        <taxon>Crustacea</taxon>
        <taxon>Oligostraca</taxon>
        <taxon>Ostracoda</taxon>
        <taxon>Podocopa</taxon>
        <taxon>Podocopida</taxon>
        <taxon>Cytherocopina</taxon>
        <taxon>Cytheroidea</taxon>
        <taxon>Cytherideidae</taxon>
        <taxon>Cyprideis</taxon>
    </lineage>
</organism>
<evidence type="ECO:0000256" key="4">
    <source>
        <dbReference type="SAM" id="MobiDB-lite"/>
    </source>
</evidence>
<name>A0A7R8WGE0_9CRUS</name>
<dbReference type="GO" id="GO:0000175">
    <property type="term" value="F:3'-5'-RNA exonuclease activity"/>
    <property type="evidence" value="ECO:0007669"/>
    <property type="project" value="TreeGrafter"/>
</dbReference>
<evidence type="ECO:0000259" key="5">
    <source>
        <dbReference type="Pfam" id="PF03372"/>
    </source>
</evidence>
<dbReference type="EMBL" id="OB663279">
    <property type="protein sequence ID" value="CAD7231201.1"/>
    <property type="molecule type" value="Genomic_DNA"/>
</dbReference>
<dbReference type="SUPFAM" id="SSF56219">
    <property type="entry name" value="DNase I-like"/>
    <property type="match status" value="1"/>
</dbReference>
<dbReference type="InterPro" id="IPR050410">
    <property type="entry name" value="CCR4/nocturin_mRNA_transcr"/>
</dbReference>
<evidence type="ECO:0000256" key="3">
    <source>
        <dbReference type="ARBA" id="ARBA00023807"/>
    </source>
</evidence>
<dbReference type="GO" id="GO:0006139">
    <property type="term" value="P:nucleobase-containing compound metabolic process"/>
    <property type="evidence" value="ECO:0007669"/>
    <property type="project" value="UniProtKB-ARBA"/>
</dbReference>
<comment type="similarity">
    <text evidence="1">Belongs to the CCR4/nocturin family.</text>
</comment>
<dbReference type="AlphaFoldDB" id="A0A7R8WGE0"/>
<dbReference type="Pfam" id="PF03372">
    <property type="entry name" value="Exo_endo_phos"/>
    <property type="match status" value="1"/>
</dbReference>
<feature type="compositionally biased region" description="Low complexity" evidence="4">
    <location>
        <begin position="497"/>
        <end position="513"/>
    </location>
</feature>
<feature type="region of interest" description="Disordered" evidence="4">
    <location>
        <begin position="497"/>
        <end position="520"/>
    </location>
</feature>
<evidence type="ECO:0000256" key="2">
    <source>
        <dbReference type="ARBA" id="ARBA00022801"/>
    </source>
</evidence>
<sequence length="520" mass="59548">MGRLVLPQGLAVQPVRSRSSYRRGVGFAWRRLESNGFQEGERHPDSVSISSASWSHGERIQSVVRPLEVEDSLVQDRLQMWSSAEEDCIGARLNPYRNLIYLAENPKFFSEFHKRSRQVFPKSFLDDDFTSAEFHGLVNLVHIHRIMNGSIFAMKQMGLTDHQDEDVVFEKGQDLLQRCQQETSDLPPLMPRHFQFLPPGENSGSQGAKKHQFRVFQWNLLAQALALYRDKFVLKEPERVLNWDQRRWRILEEILTRDPDIICCEEVDHFKFLEKSLGCKGYRGSFLPKPDSPCIYVDINNGPDGAAIFFRASKFELVMEERRVIEVWKVQSNQVLLVQILRHRESGREICVAATHLKARDGALLSAIRKEEGVDLMKFLKTLANGRPVIICGDFNAVPTEPVISAILQDKTMALDSAYRHLCSEGKEPPFTTWKIREDGESCKTLDYIFYSKQNLEVRRILNIPTEETIGNCRLPSLRYPSDHLSLCCDFEFSASSNPKSSSSNGAMLLSSSQQHRPDL</sequence>
<reference evidence="6" key="1">
    <citation type="submission" date="2020-11" db="EMBL/GenBank/DDBJ databases">
        <authorList>
            <person name="Tran Van P."/>
        </authorList>
    </citation>
    <scope>NUCLEOTIDE SEQUENCE</scope>
</reference>
<protein>
    <recommendedName>
        <fullName evidence="3">Nocturnin</fullName>
    </recommendedName>
</protein>
<feature type="domain" description="Endonuclease/exonuclease/phosphatase" evidence="5">
    <location>
        <begin position="217"/>
        <end position="484"/>
    </location>
</feature>
<dbReference type="Gene3D" id="3.60.10.10">
    <property type="entry name" value="Endonuclease/exonuclease/phosphatase"/>
    <property type="match status" value="1"/>
</dbReference>
<accession>A0A7R8WGE0</accession>
<dbReference type="OrthoDB" id="276515at2759"/>